<dbReference type="Proteomes" id="UP001165960">
    <property type="component" value="Unassembled WGS sequence"/>
</dbReference>
<evidence type="ECO:0000313" key="2">
    <source>
        <dbReference type="Proteomes" id="UP001165960"/>
    </source>
</evidence>
<comment type="caution">
    <text evidence="1">The sequence shown here is derived from an EMBL/GenBank/DDBJ whole genome shotgun (WGS) entry which is preliminary data.</text>
</comment>
<accession>A0ACC2SVH2</accession>
<proteinExistence type="predicted"/>
<evidence type="ECO:0000313" key="1">
    <source>
        <dbReference type="EMBL" id="KAJ9066290.1"/>
    </source>
</evidence>
<protein>
    <submittedName>
        <fullName evidence="1">Uncharacterized protein</fullName>
    </submittedName>
</protein>
<name>A0ACC2SVH2_9FUNG</name>
<organism evidence="1 2">
    <name type="scientific">Entomophthora muscae</name>
    <dbReference type="NCBI Taxonomy" id="34485"/>
    <lineage>
        <taxon>Eukaryota</taxon>
        <taxon>Fungi</taxon>
        <taxon>Fungi incertae sedis</taxon>
        <taxon>Zoopagomycota</taxon>
        <taxon>Entomophthoromycotina</taxon>
        <taxon>Entomophthoromycetes</taxon>
        <taxon>Entomophthorales</taxon>
        <taxon>Entomophthoraceae</taxon>
        <taxon>Entomophthora</taxon>
    </lineage>
</organism>
<reference evidence="1" key="1">
    <citation type="submission" date="2022-04" db="EMBL/GenBank/DDBJ databases">
        <title>Genome of the entomopathogenic fungus Entomophthora muscae.</title>
        <authorList>
            <person name="Elya C."/>
            <person name="Lovett B.R."/>
            <person name="Lee E."/>
            <person name="Macias A.M."/>
            <person name="Hajek A.E."/>
            <person name="De Bivort B.L."/>
            <person name="Kasson M.T."/>
            <person name="De Fine Licht H.H."/>
            <person name="Stajich J.E."/>
        </authorList>
    </citation>
    <scope>NUCLEOTIDE SEQUENCE</scope>
    <source>
        <strain evidence="1">Berkeley</strain>
    </source>
</reference>
<gene>
    <name evidence="1" type="ORF">DSO57_1010928</name>
</gene>
<sequence>MDDKRYEFSNWGKCLDLFAPGENILSLSIRGEARSDSGTSMAAAHVAGLAAYIMSNTKNYDPQRVFASIMLYSNTDDMKNLDKESPNFLASNVDLE</sequence>
<dbReference type="EMBL" id="QTSX02004297">
    <property type="protein sequence ID" value="KAJ9066290.1"/>
    <property type="molecule type" value="Genomic_DNA"/>
</dbReference>
<keyword evidence="2" id="KW-1185">Reference proteome</keyword>